<protein>
    <recommendedName>
        <fullName evidence="5">MARVEL domain-containing protein</fullName>
    </recommendedName>
</protein>
<keyword evidence="2" id="KW-0472">Membrane</keyword>
<dbReference type="EMBL" id="ML995820">
    <property type="protein sequence ID" value="KAF2771307.1"/>
    <property type="molecule type" value="Genomic_DNA"/>
</dbReference>
<feature type="non-terminal residue" evidence="3">
    <location>
        <position position="1"/>
    </location>
</feature>
<dbReference type="AlphaFoldDB" id="A0A6G1LEJ4"/>
<accession>A0A6G1LEJ4</accession>
<evidence type="ECO:0000256" key="2">
    <source>
        <dbReference type="SAM" id="Phobius"/>
    </source>
</evidence>
<keyword evidence="2" id="KW-0812">Transmembrane</keyword>
<organism evidence="3 4">
    <name type="scientific">Teratosphaeria nubilosa</name>
    <dbReference type="NCBI Taxonomy" id="161662"/>
    <lineage>
        <taxon>Eukaryota</taxon>
        <taxon>Fungi</taxon>
        <taxon>Dikarya</taxon>
        <taxon>Ascomycota</taxon>
        <taxon>Pezizomycotina</taxon>
        <taxon>Dothideomycetes</taxon>
        <taxon>Dothideomycetidae</taxon>
        <taxon>Mycosphaerellales</taxon>
        <taxon>Teratosphaeriaceae</taxon>
        <taxon>Teratosphaeria</taxon>
    </lineage>
</organism>
<sequence length="168" mass="18671">LQRLLRILQFLSPLISLALFSSRLAKITRLTHRATKSQGAVEGILVAAVAYTLAVMILQFCIKRGAFPRLLRWIVMIMDLLFVGAFMAVAYLTRPHGGSAGPCGRGNARKAQHCKLPWGTFVLAIVSTVLHFVTALFHEVKERKRQQHERDGHAEDGRGVGNNNGDYH</sequence>
<evidence type="ECO:0000313" key="4">
    <source>
        <dbReference type="Proteomes" id="UP000799436"/>
    </source>
</evidence>
<evidence type="ECO:0008006" key="5">
    <source>
        <dbReference type="Google" id="ProtNLM"/>
    </source>
</evidence>
<keyword evidence="2" id="KW-1133">Transmembrane helix</keyword>
<feature type="transmembrane region" description="Helical" evidence="2">
    <location>
        <begin position="41"/>
        <end position="61"/>
    </location>
</feature>
<evidence type="ECO:0000313" key="3">
    <source>
        <dbReference type="EMBL" id="KAF2771307.1"/>
    </source>
</evidence>
<reference evidence="3" key="1">
    <citation type="journal article" date="2020" name="Stud. Mycol.">
        <title>101 Dothideomycetes genomes: a test case for predicting lifestyles and emergence of pathogens.</title>
        <authorList>
            <person name="Haridas S."/>
            <person name="Albert R."/>
            <person name="Binder M."/>
            <person name="Bloem J."/>
            <person name="Labutti K."/>
            <person name="Salamov A."/>
            <person name="Andreopoulos B."/>
            <person name="Baker S."/>
            <person name="Barry K."/>
            <person name="Bills G."/>
            <person name="Bluhm B."/>
            <person name="Cannon C."/>
            <person name="Castanera R."/>
            <person name="Culley D."/>
            <person name="Daum C."/>
            <person name="Ezra D."/>
            <person name="Gonzalez J."/>
            <person name="Henrissat B."/>
            <person name="Kuo A."/>
            <person name="Liang C."/>
            <person name="Lipzen A."/>
            <person name="Lutzoni F."/>
            <person name="Magnuson J."/>
            <person name="Mondo S."/>
            <person name="Nolan M."/>
            <person name="Ohm R."/>
            <person name="Pangilinan J."/>
            <person name="Park H.-J."/>
            <person name="Ramirez L."/>
            <person name="Alfaro M."/>
            <person name="Sun H."/>
            <person name="Tritt A."/>
            <person name="Yoshinaga Y."/>
            <person name="Zwiers L.-H."/>
            <person name="Turgeon B."/>
            <person name="Goodwin S."/>
            <person name="Spatafora J."/>
            <person name="Crous P."/>
            <person name="Grigoriev I."/>
        </authorList>
    </citation>
    <scope>NUCLEOTIDE SEQUENCE</scope>
    <source>
        <strain evidence="3">CBS 116005</strain>
    </source>
</reference>
<feature type="region of interest" description="Disordered" evidence="1">
    <location>
        <begin position="144"/>
        <end position="168"/>
    </location>
</feature>
<evidence type="ECO:0000256" key="1">
    <source>
        <dbReference type="SAM" id="MobiDB-lite"/>
    </source>
</evidence>
<dbReference type="OrthoDB" id="5342507at2759"/>
<feature type="transmembrane region" description="Helical" evidence="2">
    <location>
        <begin position="116"/>
        <end position="137"/>
    </location>
</feature>
<feature type="transmembrane region" description="Helical" evidence="2">
    <location>
        <begin position="73"/>
        <end position="92"/>
    </location>
</feature>
<keyword evidence="4" id="KW-1185">Reference proteome</keyword>
<gene>
    <name evidence="3" type="ORF">EJ03DRAFT_268790</name>
</gene>
<proteinExistence type="predicted"/>
<name>A0A6G1LEJ4_9PEZI</name>
<dbReference type="Proteomes" id="UP000799436">
    <property type="component" value="Unassembled WGS sequence"/>
</dbReference>
<feature type="compositionally biased region" description="Basic and acidic residues" evidence="1">
    <location>
        <begin position="144"/>
        <end position="158"/>
    </location>
</feature>